<dbReference type="PANTHER" id="PTHR32166:SF74">
    <property type="entry name" value="OS05G0256350 PROTEIN"/>
    <property type="match status" value="1"/>
</dbReference>
<evidence type="ECO:0000256" key="3">
    <source>
        <dbReference type="ARBA" id="ARBA00022771"/>
    </source>
</evidence>
<sequence>MSVEGSQGSTGRYRPTNSNDPGWDYGQPVDGNKDHVKCDFCGHVSKGGIKRLKQHLVKASYKGTMYKDVRKCDKVPQDVDVFRSFMEGKQKITEEKQSKKDEMIRNVNVYGNDDDEVEEVMIQIPKKRKGPMDAFVAPIDVDFRPRAPNSNENKNALENIHGYIADFFYENSISFNCARSDSYSKMMQAIVQYNDPSTFKPPSYNDLRVKILKKKKEETSNWVDNFKVHWETYGVTIMTDWWTDGKDVIEEVGEKNVIQICTDNASNYVLAGEWIMAESKIYWMPCAAHCINLMLGDVSKMHLVDETVKDAKKISLFIYNHKHVLHLMRKQTKGREIVRPAVTRFATTFLCLHSMYEKRQELRDMFHTVEWRNNKWPKHPIGKEIVKKVKSNTFWNNMHTCLKIMAPLVDVIRMVDTEEKPSMAYIYSAIEDCKLKVKTNLGDQNDDDRELWKKMERILIVDEMESNTKLKEGLLDCIAKLALDEEDESQILRDLIAYRTKAGRLGKRGAQACVKTIAPVEWWITFGSEVPALQRFAKRVLGLTSAASPCERIWSTFDNIHTKKRNCLEHDRMRDLAYIQYNRRLKKRYEERISGKEIDPIVLKSFDECAEWLVPDDARDDIVLGTDMTYGVLEDAEDGFDDPPLTRTSRTNTASHCSQEVTSSSRSTTRHLQDSSDDDDYDVDANYGMGDGDDDGIDSGSDEDI</sequence>
<evidence type="ECO:0000259" key="9">
    <source>
        <dbReference type="PROSITE" id="PS50808"/>
    </source>
</evidence>
<dbReference type="EMBL" id="JACGCM010002659">
    <property type="protein sequence ID" value="KAF6137236.1"/>
    <property type="molecule type" value="Genomic_DNA"/>
</dbReference>
<feature type="compositionally biased region" description="Acidic residues" evidence="8">
    <location>
        <begin position="691"/>
        <end position="705"/>
    </location>
</feature>
<dbReference type="PROSITE" id="PS50808">
    <property type="entry name" value="ZF_BED"/>
    <property type="match status" value="1"/>
</dbReference>
<dbReference type="GO" id="GO:0046983">
    <property type="term" value="F:protein dimerization activity"/>
    <property type="evidence" value="ECO:0007669"/>
    <property type="project" value="InterPro"/>
</dbReference>
<evidence type="ECO:0000256" key="7">
    <source>
        <dbReference type="PROSITE-ProRule" id="PRU00027"/>
    </source>
</evidence>
<dbReference type="OrthoDB" id="2012664at2759"/>
<dbReference type="Pfam" id="PF04937">
    <property type="entry name" value="DUF659"/>
    <property type="match status" value="1"/>
</dbReference>
<gene>
    <name evidence="10" type="ORF">GIB67_036273</name>
</gene>
<feature type="compositionally biased region" description="Polar residues" evidence="8">
    <location>
        <begin position="646"/>
        <end position="667"/>
    </location>
</feature>
<dbReference type="GO" id="GO:0005634">
    <property type="term" value="C:nucleus"/>
    <property type="evidence" value="ECO:0007669"/>
    <property type="project" value="UniProtKB-SubCell"/>
</dbReference>
<keyword evidence="4" id="KW-0862">Zinc</keyword>
<evidence type="ECO:0000256" key="8">
    <source>
        <dbReference type="SAM" id="MobiDB-lite"/>
    </source>
</evidence>
<evidence type="ECO:0000256" key="6">
    <source>
        <dbReference type="ARBA" id="ARBA00023242"/>
    </source>
</evidence>
<feature type="domain" description="BED-type" evidence="9">
    <location>
        <begin position="17"/>
        <end position="79"/>
    </location>
</feature>
<dbReference type="InterPro" id="IPR007021">
    <property type="entry name" value="DUF659"/>
</dbReference>
<evidence type="ECO:0000256" key="5">
    <source>
        <dbReference type="ARBA" id="ARBA00023125"/>
    </source>
</evidence>
<keyword evidence="2" id="KW-0479">Metal-binding</keyword>
<dbReference type="GO" id="GO:0008270">
    <property type="term" value="F:zinc ion binding"/>
    <property type="evidence" value="ECO:0007669"/>
    <property type="project" value="UniProtKB-KW"/>
</dbReference>
<keyword evidence="11" id="KW-1185">Reference proteome</keyword>
<evidence type="ECO:0000256" key="4">
    <source>
        <dbReference type="ARBA" id="ARBA00022833"/>
    </source>
</evidence>
<dbReference type="AlphaFoldDB" id="A0A7J7L3N2"/>
<keyword evidence="5" id="KW-0238">DNA-binding</keyword>
<dbReference type="InterPro" id="IPR008906">
    <property type="entry name" value="HATC_C_dom"/>
</dbReference>
<feature type="region of interest" description="Disordered" evidence="8">
    <location>
        <begin position="634"/>
        <end position="705"/>
    </location>
</feature>
<evidence type="ECO:0000313" key="11">
    <source>
        <dbReference type="Proteomes" id="UP000541444"/>
    </source>
</evidence>
<feature type="compositionally biased region" description="Polar residues" evidence="8">
    <location>
        <begin position="1"/>
        <end position="20"/>
    </location>
</feature>
<reference evidence="10 11" key="1">
    <citation type="journal article" date="2020" name="IScience">
        <title>Genome Sequencing of the Endangered Kingdonia uniflora (Circaeasteraceae, Ranunculales) Reveals Potential Mechanisms of Evolutionary Specialization.</title>
        <authorList>
            <person name="Sun Y."/>
            <person name="Deng T."/>
            <person name="Zhang A."/>
            <person name="Moore M.J."/>
            <person name="Landis J.B."/>
            <person name="Lin N."/>
            <person name="Zhang H."/>
            <person name="Zhang X."/>
            <person name="Huang J."/>
            <person name="Zhang X."/>
            <person name="Sun H."/>
            <person name="Wang H."/>
        </authorList>
    </citation>
    <scope>NUCLEOTIDE SEQUENCE [LARGE SCALE GENOMIC DNA]</scope>
    <source>
        <strain evidence="10">TB1705</strain>
        <tissue evidence="10">Leaf</tissue>
    </source>
</reference>
<keyword evidence="6" id="KW-0539">Nucleus</keyword>
<dbReference type="InterPro" id="IPR003656">
    <property type="entry name" value="Znf_BED"/>
</dbReference>
<comment type="caution">
    <text evidence="10">The sequence shown here is derived from an EMBL/GenBank/DDBJ whole genome shotgun (WGS) entry which is preliminary data.</text>
</comment>
<protein>
    <recommendedName>
        <fullName evidence="9">BED-type domain-containing protein</fullName>
    </recommendedName>
</protein>
<dbReference type="Pfam" id="PF05699">
    <property type="entry name" value="Dimer_Tnp_hAT"/>
    <property type="match status" value="1"/>
</dbReference>
<keyword evidence="3 7" id="KW-0863">Zinc-finger</keyword>
<evidence type="ECO:0000256" key="1">
    <source>
        <dbReference type="ARBA" id="ARBA00004123"/>
    </source>
</evidence>
<organism evidence="10 11">
    <name type="scientific">Kingdonia uniflora</name>
    <dbReference type="NCBI Taxonomy" id="39325"/>
    <lineage>
        <taxon>Eukaryota</taxon>
        <taxon>Viridiplantae</taxon>
        <taxon>Streptophyta</taxon>
        <taxon>Embryophyta</taxon>
        <taxon>Tracheophyta</taxon>
        <taxon>Spermatophyta</taxon>
        <taxon>Magnoliopsida</taxon>
        <taxon>Ranunculales</taxon>
        <taxon>Circaeasteraceae</taxon>
        <taxon>Kingdonia</taxon>
    </lineage>
</organism>
<proteinExistence type="predicted"/>
<dbReference type="Proteomes" id="UP000541444">
    <property type="component" value="Unassembled WGS sequence"/>
</dbReference>
<evidence type="ECO:0000313" key="10">
    <source>
        <dbReference type="EMBL" id="KAF6137236.1"/>
    </source>
</evidence>
<dbReference type="SUPFAM" id="SSF53098">
    <property type="entry name" value="Ribonuclease H-like"/>
    <property type="match status" value="1"/>
</dbReference>
<feature type="region of interest" description="Disordered" evidence="8">
    <location>
        <begin position="1"/>
        <end position="28"/>
    </location>
</feature>
<name>A0A7J7L3N2_9MAGN</name>
<evidence type="ECO:0000256" key="2">
    <source>
        <dbReference type="ARBA" id="ARBA00022723"/>
    </source>
</evidence>
<dbReference type="PANTHER" id="PTHR32166">
    <property type="entry name" value="OSJNBA0013A04.12 PROTEIN"/>
    <property type="match status" value="1"/>
</dbReference>
<comment type="subcellular location">
    <subcellularLocation>
        <location evidence="1">Nucleus</location>
    </subcellularLocation>
</comment>
<accession>A0A7J7L3N2</accession>
<dbReference type="GO" id="GO:0003677">
    <property type="term" value="F:DNA binding"/>
    <property type="evidence" value="ECO:0007669"/>
    <property type="project" value="UniProtKB-KW"/>
</dbReference>
<dbReference type="InterPro" id="IPR012337">
    <property type="entry name" value="RNaseH-like_sf"/>
</dbReference>